<dbReference type="GO" id="GO:0005975">
    <property type="term" value="P:carbohydrate metabolic process"/>
    <property type="evidence" value="ECO:0007669"/>
    <property type="project" value="InterPro"/>
</dbReference>
<evidence type="ECO:0000313" key="3">
    <source>
        <dbReference type="EMBL" id="NYJ77872.1"/>
    </source>
</evidence>
<organism evidence="3 4">
    <name type="scientific">Nesterenkonia xinjiangensis</name>
    <dbReference type="NCBI Taxonomy" id="225327"/>
    <lineage>
        <taxon>Bacteria</taxon>
        <taxon>Bacillati</taxon>
        <taxon>Actinomycetota</taxon>
        <taxon>Actinomycetes</taxon>
        <taxon>Micrococcales</taxon>
        <taxon>Micrococcaceae</taxon>
        <taxon>Nesterenkonia</taxon>
    </lineage>
</organism>
<dbReference type="InterPro" id="IPR027414">
    <property type="entry name" value="GH95_N_dom"/>
</dbReference>
<dbReference type="InterPro" id="IPR008928">
    <property type="entry name" value="6-hairpin_glycosidase_sf"/>
</dbReference>
<feature type="domain" description="Glycosyl hydrolase family 95 catalytic" evidence="2">
    <location>
        <begin position="285"/>
        <end position="679"/>
    </location>
</feature>
<protein>
    <recommendedName>
        <fullName evidence="5">Glycosyl hydrolase family 65</fullName>
    </recommendedName>
</protein>
<dbReference type="PANTHER" id="PTHR31084:SF0">
    <property type="entry name" value="ALPHA-L-FUCOSIDASE 2"/>
    <property type="match status" value="1"/>
</dbReference>
<dbReference type="Pfam" id="PF14498">
    <property type="entry name" value="Glyco_hyd_65N_2"/>
    <property type="match status" value="1"/>
</dbReference>
<dbReference type="SUPFAM" id="SSF48208">
    <property type="entry name" value="Six-hairpin glycosidases"/>
    <property type="match status" value="1"/>
</dbReference>
<reference evidence="3 4" key="1">
    <citation type="submission" date="2020-07" db="EMBL/GenBank/DDBJ databases">
        <title>Sequencing the genomes of 1000 actinobacteria strains.</title>
        <authorList>
            <person name="Klenk H.-P."/>
        </authorList>
    </citation>
    <scope>NUCLEOTIDE SEQUENCE [LARGE SCALE GENOMIC DNA]</scope>
    <source>
        <strain evidence="3 4">DSM 15475</strain>
    </source>
</reference>
<dbReference type="EMBL" id="JACCFY010000001">
    <property type="protein sequence ID" value="NYJ77872.1"/>
    <property type="molecule type" value="Genomic_DNA"/>
</dbReference>
<feature type="domain" description="Glycosyl hydrolase family 95 N-terminal" evidence="1">
    <location>
        <begin position="15"/>
        <end position="177"/>
    </location>
</feature>
<dbReference type="PANTHER" id="PTHR31084">
    <property type="entry name" value="ALPHA-L-FUCOSIDASE 2"/>
    <property type="match status" value="1"/>
</dbReference>
<evidence type="ECO:0000313" key="4">
    <source>
        <dbReference type="Proteomes" id="UP000535437"/>
    </source>
</evidence>
<evidence type="ECO:0000259" key="2">
    <source>
        <dbReference type="Pfam" id="PF22124"/>
    </source>
</evidence>
<dbReference type="Gene3D" id="1.50.10.10">
    <property type="match status" value="1"/>
</dbReference>
<gene>
    <name evidence="3" type="ORF">HNR09_001283</name>
</gene>
<accession>A0A7Z0KBQ6</accession>
<evidence type="ECO:0000259" key="1">
    <source>
        <dbReference type="Pfam" id="PF14498"/>
    </source>
</evidence>
<keyword evidence="4" id="KW-1185">Reference proteome</keyword>
<evidence type="ECO:0008006" key="5">
    <source>
        <dbReference type="Google" id="ProtNLM"/>
    </source>
</evidence>
<proteinExistence type="predicted"/>
<dbReference type="RefSeq" id="WP_179541295.1">
    <property type="nucleotide sequence ID" value="NZ_BAAALL010000002.1"/>
</dbReference>
<dbReference type="GO" id="GO:0004560">
    <property type="term" value="F:alpha-L-fucosidase activity"/>
    <property type="evidence" value="ECO:0007669"/>
    <property type="project" value="TreeGrafter"/>
</dbReference>
<comment type="caution">
    <text evidence="3">The sequence shown here is derived from an EMBL/GenBank/DDBJ whole genome shotgun (WGS) entry which is preliminary data.</text>
</comment>
<name>A0A7Z0KBQ6_9MICC</name>
<dbReference type="AlphaFoldDB" id="A0A7Z0KBQ6"/>
<dbReference type="InterPro" id="IPR054363">
    <property type="entry name" value="GH95_cat"/>
</dbReference>
<sequence length="775" mass="83481">MVAPSPPPATFTSISAGEDWEHGIPVGTGRVGALLHGAPGEHRVDLTHEEFFLPVNPRGPAPDLRSRLPGMRQAMMEGDAARAGDLLAAAAAEHSPDGSLIWTDPFVPAARLTITDPEAAPVPGSRRRHVDLSTGVAEISWEDARRGRQTLRMQPHHGQQSVLLTLSSQASGELGLRLSEGGGDSSTEGPAAQMRSHVFLDEGQARLRVGAERTAHETAETTVGPLPEAERHGDGAVVARLPLRPGVETVLRLHVTVEGAPAHDPLLGANASCLSTPREVLAARSRFSLGVRHEAAEHSWTDRSTEELLAAARQGEPAAEDALVELVYAASRHTIISSTGVLPPNLTGLWQGTRSPAWSGDYTLNGNVTLGATASMISTGMPELRWSLLRLISRHLPDFRENARRVLGAEGLLLPARLSTHGHSTHFSVEFPHLFWIGCGPWVLRQGWDLFSATGDTTLLPWLWSFAQEVMRCCETAVHHHDGTVHLVPSYSPENTPHRAPNPLAVDATSDIAAIRDAAVVATRIGRLVGDETHARRWARLRESLPAPMLTPAGALAEWAHPGFPDEPHHRHASHLYAFGAEGDEAFDTPQMRAAALTTVRQRLTYRESDPPESMQMAFGLCELGVVAARLGEAELALRIVHTLAQQHWHPSMMSTHDPSSILNADASGGFPAVVAAMLLTSRPGQAVLLPALPQRWSTGAVSGLCGPEGLILEELAWDPGHARATLRRRPGSQAAWTSRWLEFTAGTGWRHADGAPSRTVELGEEPLTLELRRG</sequence>
<dbReference type="InterPro" id="IPR012341">
    <property type="entry name" value="6hp_glycosidase-like_sf"/>
</dbReference>
<dbReference type="Gene3D" id="2.70.98.50">
    <property type="entry name" value="putative glycoside hydrolase family protein from bacillus halodurans"/>
    <property type="match status" value="1"/>
</dbReference>
<dbReference type="Proteomes" id="UP000535437">
    <property type="component" value="Unassembled WGS sequence"/>
</dbReference>
<dbReference type="Pfam" id="PF22124">
    <property type="entry name" value="Glyco_hydro_95_cat"/>
    <property type="match status" value="1"/>
</dbReference>